<dbReference type="InterPro" id="IPR006860">
    <property type="entry name" value="FecR"/>
</dbReference>
<feature type="signal peptide" evidence="1">
    <location>
        <begin position="1"/>
        <end position="40"/>
    </location>
</feature>
<evidence type="ECO:0000313" key="3">
    <source>
        <dbReference type="EMBL" id="MCC8397361.1"/>
    </source>
</evidence>
<dbReference type="PIRSF" id="PIRSF029644">
    <property type="entry name" value="UCP029644"/>
    <property type="match status" value="1"/>
</dbReference>
<dbReference type="Proteomes" id="UP001431019">
    <property type="component" value="Unassembled WGS sequence"/>
</dbReference>
<comment type="caution">
    <text evidence="3">The sequence shown here is derived from an EMBL/GenBank/DDBJ whole genome shotgun (WGS) entry which is preliminary data.</text>
</comment>
<name>A0ABS8K5D2_9BURK</name>
<evidence type="ECO:0000256" key="1">
    <source>
        <dbReference type="SAM" id="SignalP"/>
    </source>
</evidence>
<proteinExistence type="predicted"/>
<sequence length="485" mass="52664">MTVLAYKVIPGDATIRGRRGAGWLAIVCLLAACAASGGVAAQPQNPKGEAGEKTTPAYAIYTTQDGDTLYDIAARYLTGPADWVLLGHFNHVPAPRRMPAGIVLHLPASRLRQDWDATRVLATSGPVEREFRTGFNLPLHTGEMLIEGDRVLTGRNGFATLHLPDGSHVVVSQESELSIEKLRHITLTGATSWIFGLRHGEVEGRVTHATRRSDLFQIHSPSVIAGVRGTHFSVGYDVAAQTTKVAVFEGAVGIDPLTPRGRSVPPVPGMPLDAAAQLVTANFGNVTRADDAIGSPVNLLPAPSLVRPARLQEGQSVTFDVEPDEHAVGYHLLISHDARQLEMVRDLRVSSAHAVFDDLPDDTYFVRIASIDGNGLDGLPSVYAFERRQFGLAVSAVNCAATGTYKFRWFVSRRDVSTRFRFILAASADLRDPLVDRTDLMGSELRIGNPPTGIYCWTAVADRFENDRFYSKCSPLRSLTQAGHR</sequence>
<dbReference type="InterPro" id="IPR036779">
    <property type="entry name" value="LysM_dom_sf"/>
</dbReference>
<dbReference type="PANTHER" id="PTHR38731:SF1">
    <property type="entry name" value="FECR PROTEIN DOMAIN-CONTAINING PROTEIN"/>
    <property type="match status" value="1"/>
</dbReference>
<dbReference type="Gene3D" id="2.60.120.1440">
    <property type="match status" value="1"/>
</dbReference>
<gene>
    <name evidence="3" type="ORF">LJ656_32865</name>
</gene>
<dbReference type="PANTHER" id="PTHR38731">
    <property type="entry name" value="LIPL45-RELATED LIPOPROTEIN-RELATED"/>
    <property type="match status" value="1"/>
</dbReference>
<dbReference type="RefSeq" id="WP_230513619.1">
    <property type="nucleotide sequence ID" value="NZ_JAJITD010000027.1"/>
</dbReference>
<dbReference type="PROSITE" id="PS51257">
    <property type="entry name" value="PROKAR_LIPOPROTEIN"/>
    <property type="match status" value="1"/>
</dbReference>
<protein>
    <submittedName>
        <fullName evidence="3">FecR domain-containing protein</fullName>
    </submittedName>
</protein>
<keyword evidence="1" id="KW-0732">Signal</keyword>
<dbReference type="CDD" id="cd00118">
    <property type="entry name" value="LysM"/>
    <property type="match status" value="1"/>
</dbReference>
<keyword evidence="4" id="KW-1185">Reference proteome</keyword>
<feature type="domain" description="FecR protein" evidence="2">
    <location>
        <begin position="149"/>
        <end position="252"/>
    </location>
</feature>
<dbReference type="InterPro" id="IPR018392">
    <property type="entry name" value="LysM"/>
</dbReference>
<evidence type="ECO:0000313" key="4">
    <source>
        <dbReference type="Proteomes" id="UP001431019"/>
    </source>
</evidence>
<organism evidence="3 4">
    <name type="scientific">Paraburkholderia sejongensis</name>
    <dbReference type="NCBI Taxonomy" id="2886946"/>
    <lineage>
        <taxon>Bacteria</taxon>
        <taxon>Pseudomonadati</taxon>
        <taxon>Pseudomonadota</taxon>
        <taxon>Betaproteobacteria</taxon>
        <taxon>Burkholderiales</taxon>
        <taxon>Burkholderiaceae</taxon>
        <taxon>Paraburkholderia</taxon>
    </lineage>
</organism>
<reference evidence="3 4" key="1">
    <citation type="submission" date="2021-11" db="EMBL/GenBank/DDBJ databases">
        <authorList>
            <person name="Oh E.-T."/>
            <person name="Kim S.-B."/>
        </authorList>
    </citation>
    <scope>NUCLEOTIDE SEQUENCE [LARGE SCALE GENOMIC DNA]</scope>
    <source>
        <strain evidence="3 4">MMS20-SJTR3</strain>
    </source>
</reference>
<dbReference type="Gene3D" id="3.10.350.10">
    <property type="entry name" value="LysM domain"/>
    <property type="match status" value="1"/>
</dbReference>
<feature type="chain" id="PRO_5045679620" evidence="1">
    <location>
        <begin position="41"/>
        <end position="485"/>
    </location>
</feature>
<dbReference type="InterPro" id="IPR016930">
    <property type="entry name" value="UCP029644"/>
</dbReference>
<evidence type="ECO:0000259" key="2">
    <source>
        <dbReference type="Pfam" id="PF04773"/>
    </source>
</evidence>
<dbReference type="Pfam" id="PF04773">
    <property type="entry name" value="FecR"/>
    <property type="match status" value="1"/>
</dbReference>
<dbReference type="EMBL" id="JAJITD010000027">
    <property type="protein sequence ID" value="MCC8397361.1"/>
    <property type="molecule type" value="Genomic_DNA"/>
</dbReference>
<accession>A0ABS8K5D2</accession>